<dbReference type="Proteomes" id="UP000316008">
    <property type="component" value="Unassembled WGS sequence"/>
</dbReference>
<gene>
    <name evidence="1" type="ORF">FO442_18090</name>
</gene>
<comment type="caution">
    <text evidence="1">The sequence shown here is derived from an EMBL/GenBank/DDBJ whole genome shotgun (WGS) entry which is preliminary data.</text>
</comment>
<accession>A0A556MGM0</accession>
<dbReference type="RefSeq" id="WP_144334623.1">
    <property type="nucleotide sequence ID" value="NZ_VLPL01000012.1"/>
</dbReference>
<name>A0A556MGM0_9FLAO</name>
<dbReference type="EMBL" id="VLPL01000012">
    <property type="protein sequence ID" value="TSJ39084.1"/>
    <property type="molecule type" value="Genomic_DNA"/>
</dbReference>
<reference evidence="1 2" key="1">
    <citation type="submission" date="2019-07" db="EMBL/GenBank/DDBJ databases">
        <authorList>
            <person name="Huq M.A."/>
        </authorList>
    </citation>
    <scope>NUCLEOTIDE SEQUENCE [LARGE SCALE GENOMIC DNA]</scope>
    <source>
        <strain evidence="1 2">MAH-3</strain>
    </source>
</reference>
<evidence type="ECO:0000313" key="1">
    <source>
        <dbReference type="EMBL" id="TSJ39084.1"/>
    </source>
</evidence>
<organism evidence="1 2">
    <name type="scientific">Fluviicola chungangensis</name>
    <dbReference type="NCBI Taxonomy" id="2597671"/>
    <lineage>
        <taxon>Bacteria</taxon>
        <taxon>Pseudomonadati</taxon>
        <taxon>Bacteroidota</taxon>
        <taxon>Flavobacteriia</taxon>
        <taxon>Flavobacteriales</taxon>
        <taxon>Crocinitomicaceae</taxon>
        <taxon>Fluviicola</taxon>
    </lineage>
</organism>
<dbReference type="AlphaFoldDB" id="A0A556MGM0"/>
<protein>
    <submittedName>
        <fullName evidence="1">Uncharacterized protein</fullName>
    </submittedName>
</protein>
<sequence>MEQAEFLEQKVFNDLKNLNDGFDEAANLHFNEWDFAIVLDRAEYFGIGIYEIQAWLDGVLFDIEEHEHFKKKATDPSWYKKVLMTFTTLQKGLTFTASYKVSAKLLARKFDV</sequence>
<keyword evidence="2" id="KW-1185">Reference proteome</keyword>
<proteinExistence type="predicted"/>
<evidence type="ECO:0000313" key="2">
    <source>
        <dbReference type="Proteomes" id="UP000316008"/>
    </source>
</evidence>
<dbReference type="OrthoDB" id="7066022at2"/>